<dbReference type="InterPro" id="IPR001647">
    <property type="entry name" value="HTH_TetR"/>
</dbReference>
<dbReference type="SUPFAM" id="SSF48498">
    <property type="entry name" value="Tetracyclin repressor-like, C-terminal domain"/>
    <property type="match status" value="1"/>
</dbReference>
<keyword evidence="1" id="KW-0805">Transcription regulation</keyword>
<accession>A0A1A9B9Y2</accession>
<dbReference type="RefSeq" id="WP_091573675.1">
    <property type="nucleotide sequence ID" value="NZ_FLRH01000003.1"/>
</dbReference>
<keyword evidence="3" id="KW-0804">Transcription</keyword>
<dbReference type="GO" id="GO:0003677">
    <property type="term" value="F:DNA binding"/>
    <property type="evidence" value="ECO:0007669"/>
    <property type="project" value="UniProtKB-UniRule"/>
</dbReference>
<evidence type="ECO:0000313" key="7">
    <source>
        <dbReference type="Proteomes" id="UP000199558"/>
    </source>
</evidence>
<name>A0A1A9B9Y2_9ACTN</name>
<keyword evidence="2 4" id="KW-0238">DNA-binding</keyword>
<evidence type="ECO:0000256" key="1">
    <source>
        <dbReference type="ARBA" id="ARBA00023015"/>
    </source>
</evidence>
<dbReference type="Proteomes" id="UP000199558">
    <property type="component" value="Unassembled WGS sequence"/>
</dbReference>
<feature type="domain" description="HTH tetR-type" evidence="5">
    <location>
        <begin position="14"/>
        <end position="74"/>
    </location>
</feature>
<dbReference type="PANTHER" id="PTHR47506:SF6">
    <property type="entry name" value="HTH-TYPE TRANSCRIPTIONAL REPRESSOR NEMR"/>
    <property type="match status" value="1"/>
</dbReference>
<dbReference type="Gene3D" id="1.10.357.10">
    <property type="entry name" value="Tetracycline Repressor, domain 2"/>
    <property type="match status" value="1"/>
</dbReference>
<protein>
    <submittedName>
        <fullName evidence="6">Transcriptional regulator, TetR family</fullName>
    </submittedName>
</protein>
<dbReference type="InterPro" id="IPR009057">
    <property type="entry name" value="Homeodomain-like_sf"/>
</dbReference>
<organism evidence="6 7">
    <name type="scientific">Micromonospora sediminicola</name>
    <dbReference type="NCBI Taxonomy" id="946078"/>
    <lineage>
        <taxon>Bacteria</taxon>
        <taxon>Bacillati</taxon>
        <taxon>Actinomycetota</taxon>
        <taxon>Actinomycetes</taxon>
        <taxon>Micromonosporales</taxon>
        <taxon>Micromonosporaceae</taxon>
        <taxon>Micromonospora</taxon>
    </lineage>
</organism>
<evidence type="ECO:0000256" key="2">
    <source>
        <dbReference type="ARBA" id="ARBA00023125"/>
    </source>
</evidence>
<dbReference type="AlphaFoldDB" id="A0A1A9B9Y2"/>
<dbReference type="PANTHER" id="PTHR47506">
    <property type="entry name" value="TRANSCRIPTIONAL REGULATORY PROTEIN"/>
    <property type="match status" value="1"/>
</dbReference>
<evidence type="ECO:0000259" key="5">
    <source>
        <dbReference type="PROSITE" id="PS50977"/>
    </source>
</evidence>
<dbReference type="InterPro" id="IPR036271">
    <property type="entry name" value="Tet_transcr_reg_TetR-rel_C_sf"/>
</dbReference>
<dbReference type="InterPro" id="IPR054156">
    <property type="entry name" value="YxaF_TetR_C"/>
</dbReference>
<dbReference type="Pfam" id="PF21993">
    <property type="entry name" value="TetR_C_13_2"/>
    <property type="match status" value="1"/>
</dbReference>
<reference evidence="7" key="1">
    <citation type="submission" date="2016-06" db="EMBL/GenBank/DDBJ databases">
        <authorList>
            <person name="Varghese N."/>
            <person name="Submissions Spin"/>
        </authorList>
    </citation>
    <scope>NUCLEOTIDE SEQUENCE [LARGE SCALE GENOMIC DNA]</scope>
    <source>
        <strain evidence="7">DSM 45794</strain>
    </source>
</reference>
<dbReference type="SUPFAM" id="SSF46689">
    <property type="entry name" value="Homeodomain-like"/>
    <property type="match status" value="1"/>
</dbReference>
<feature type="DNA-binding region" description="H-T-H motif" evidence="4">
    <location>
        <begin position="37"/>
        <end position="56"/>
    </location>
</feature>
<proteinExistence type="predicted"/>
<dbReference type="EMBL" id="FLRH01000003">
    <property type="protein sequence ID" value="SBT65784.1"/>
    <property type="molecule type" value="Genomic_DNA"/>
</dbReference>
<evidence type="ECO:0000256" key="4">
    <source>
        <dbReference type="PROSITE-ProRule" id="PRU00335"/>
    </source>
</evidence>
<evidence type="ECO:0000313" key="6">
    <source>
        <dbReference type="EMBL" id="SBT65784.1"/>
    </source>
</evidence>
<dbReference type="Pfam" id="PF00440">
    <property type="entry name" value="TetR_N"/>
    <property type="match status" value="1"/>
</dbReference>
<dbReference type="OrthoDB" id="3827407at2"/>
<gene>
    <name evidence="6" type="ORF">GA0070622_2795</name>
</gene>
<dbReference type="PROSITE" id="PS50977">
    <property type="entry name" value="HTH_TETR_2"/>
    <property type="match status" value="1"/>
</dbReference>
<keyword evidence="7" id="KW-1185">Reference proteome</keyword>
<evidence type="ECO:0000256" key="3">
    <source>
        <dbReference type="ARBA" id="ARBA00023163"/>
    </source>
</evidence>
<sequence length="212" mass="22188">MTVSGRAKLTARGARTRERIVDVTAALVFAQGAAGTSLDEVMAGAAVSKSQLYHYFADKDDLLRAVIERQTGRILAGQRDALEAIDSMAGLRRWRNLVVATVEAGGPVGGCPLGSLANELADRDEATRAVLGTSFARWEAQLAAGLTKMRVAGRLVSDANPEMLAEVLVAALQGGLLLAKTRRSVRPLARALDVAIAHIGALAPVAEGPRPG</sequence>